<feature type="coiled-coil region" evidence="9">
    <location>
        <begin position="434"/>
        <end position="1109"/>
    </location>
</feature>
<evidence type="ECO:0000256" key="3">
    <source>
        <dbReference type="ARBA" id="ARBA00022433"/>
    </source>
</evidence>
<accession>A0A7F5QVF2</accession>
<reference evidence="12" key="1">
    <citation type="submission" date="2025-08" db="UniProtKB">
        <authorList>
            <consortium name="RefSeq"/>
        </authorList>
    </citation>
    <scope>IDENTIFICATION</scope>
    <source>
        <tissue evidence="12">Entire body</tissue>
    </source>
</reference>
<comment type="similarity">
    <text evidence="2">Belongs to the paramyosin family.</text>
</comment>
<evidence type="ECO:0000313" key="12">
    <source>
        <dbReference type="RefSeq" id="XP_025829046.1"/>
    </source>
</evidence>
<evidence type="ECO:0000256" key="5">
    <source>
        <dbReference type="ARBA" id="ARBA00023054"/>
    </source>
</evidence>
<evidence type="ECO:0000256" key="4">
    <source>
        <dbReference type="ARBA" id="ARBA00022490"/>
    </source>
</evidence>
<dbReference type="GO" id="GO:0030016">
    <property type="term" value="C:myofibril"/>
    <property type="evidence" value="ECO:0007669"/>
    <property type="project" value="UniProtKB-SubCell"/>
</dbReference>
<dbReference type="GO" id="GO:0032982">
    <property type="term" value="C:myosin filament"/>
    <property type="evidence" value="ECO:0007669"/>
    <property type="project" value="UniProtKB-KW"/>
</dbReference>
<dbReference type="KEGG" id="apln:108735594"/>
<gene>
    <name evidence="12" type="primary">LOC108735594</name>
</gene>
<dbReference type="PANTHER" id="PTHR46349">
    <property type="entry name" value="CINGULIN-LIKE PROTEIN 1-RELATED"/>
    <property type="match status" value="1"/>
</dbReference>
<dbReference type="AlphaFoldDB" id="A0A7F5QVF2"/>
<keyword evidence="6" id="KW-0518">Myosin</keyword>
<dbReference type="OrthoDB" id="2018427at2759"/>
<keyword evidence="5 9" id="KW-0175">Coiled coil</keyword>
<name>A0A7F5QVF2_AGRPL</name>
<feature type="coiled-coil region" evidence="9">
    <location>
        <begin position="35"/>
        <end position="397"/>
    </location>
</feature>
<sequence>MSSSVARASRYSYRSSGAAGNADVSVEYSADLSALTRLEDKIRLLQDDLESERELRARKLEITISEFNVKIEELNRTIVDITSHKTRLSQENIELTKEVQDIKINLENANYLKSQLATQLEDARRRAEDDERKRSLLEAQLHQVETELESVRIQLEEESEARLDLERQLVKAQGDAQIWKSKYETEAQARAEEVEELRRKYNARIQEQEEHIEALLVKVNNLEKQKSRLQSEVEVLIIDLEKANNTARELQKRVEYLERTNIELKTRLDETIQLYDQAQRDLRVKQTEIQKLNHELDKTREQNSLLTRENKKLADDLHDAKNTITELTRRLHELEIELRRLENEREELTAAYKEAEAGRKAEEQRSQRLTSELAQFRHEAEKRLQEKDEEIEAIRLGVYLRAEKEKAKFQAEVYELLAQVESVNKEKFLAEKTIQKLEITISEFNVKIEELNRTIVDITSHKTRLSQENIELTKEVQDIKINLENANYLKSQLATQLEDARRRAEDDERKRSLLEAQLHQVETELESVRIQLEEESEARLDLERQLVKAQGDAQIWKSKYETEAQARAEEVEELRRKYNARIQEQEEHIEALLVKVNNLEKQKSRLQSEVEVLIIDLEKANNTARELQKRVEYLERTNIELKTRLDETIQLYDQAQRDLRVKQTEIQKLNHELDKTREQNSLLTRENKKLADDLHDAKNTITELTRRLHELEIELRRLENEREELTAAYKEAEAGRKAEEQRSQRLTSELAQFRHEAEKRLQEKDEEIEAIRKQTSLEIEQLNARVVEAETRLKTEVQRIKKKLQIQITELEMSLDVANKTNIDLQKTIKRQSLQLTEIQAHYDEVQRQLNVTLDQLSVSQRKIQALTAEAEEIRGNYEAALRGKKAVELQYEEAVSRVNELQTINVSLASSKSKLEQELAQVAADYDEITKELRISDERYQRVQNELKHTVEILHEEQERVVKIEAIKKSLEIEVKNLSVRLEEVEANAIVGGKRVISKLEARIRDMELELDEEKRRHAETIKILRKKERTVKEVMIQCEEDQKNIQILQETLEKASQKVNLYKRQLAEQEGMSQQSVTRVRRFQRELEAAEDRADTAESSLSLIRAKHRTFVTTSGVPGSQVYLVQETRTSEI</sequence>
<dbReference type="InterPro" id="IPR002928">
    <property type="entry name" value="Myosin_tail"/>
</dbReference>
<evidence type="ECO:0000256" key="7">
    <source>
        <dbReference type="ARBA" id="ARBA00023175"/>
    </source>
</evidence>
<feature type="domain" description="Myosin tail" evidence="10">
    <location>
        <begin position="356"/>
        <end position="1109"/>
    </location>
</feature>
<dbReference type="RefSeq" id="XP_025829046.1">
    <property type="nucleotide sequence ID" value="XM_025973261.1"/>
</dbReference>
<keyword evidence="3" id="KW-0787">Thick filament</keyword>
<proteinExistence type="inferred from homology"/>
<dbReference type="Gene3D" id="1.10.287.1490">
    <property type="match status" value="1"/>
</dbReference>
<evidence type="ECO:0000259" key="10">
    <source>
        <dbReference type="Pfam" id="PF01576"/>
    </source>
</evidence>
<evidence type="ECO:0000256" key="8">
    <source>
        <dbReference type="ARBA" id="ARBA00023179"/>
    </source>
</evidence>
<evidence type="ECO:0000256" key="9">
    <source>
        <dbReference type="SAM" id="Coils"/>
    </source>
</evidence>
<evidence type="ECO:0000313" key="11">
    <source>
        <dbReference type="Proteomes" id="UP000192223"/>
    </source>
</evidence>
<keyword evidence="8" id="KW-0514">Muscle protein</keyword>
<dbReference type="InParanoid" id="A0A7F5QVF2"/>
<keyword evidence="11" id="KW-1185">Reference proteome</keyword>
<keyword evidence="7" id="KW-0505">Motor protein</keyword>
<keyword evidence="4" id="KW-0963">Cytoplasm</keyword>
<dbReference type="SUPFAM" id="SSF90257">
    <property type="entry name" value="Myosin rod fragments"/>
    <property type="match status" value="4"/>
</dbReference>
<dbReference type="Proteomes" id="UP000192223">
    <property type="component" value="Unplaced"/>
</dbReference>
<evidence type="ECO:0000256" key="6">
    <source>
        <dbReference type="ARBA" id="ARBA00023123"/>
    </source>
</evidence>
<evidence type="ECO:0000256" key="1">
    <source>
        <dbReference type="ARBA" id="ARBA00004657"/>
    </source>
</evidence>
<evidence type="ECO:0000256" key="2">
    <source>
        <dbReference type="ARBA" id="ARBA00008447"/>
    </source>
</evidence>
<protein>
    <submittedName>
        <fullName evidence="12">Paramyosin, long form</fullName>
    </submittedName>
</protein>
<dbReference type="GO" id="GO:0016459">
    <property type="term" value="C:myosin complex"/>
    <property type="evidence" value="ECO:0007669"/>
    <property type="project" value="UniProtKB-KW"/>
</dbReference>
<dbReference type="PANTHER" id="PTHR46349:SF7">
    <property type="entry name" value="MYOSIN TAIL DOMAIN-CONTAINING PROTEIN"/>
    <property type="match status" value="1"/>
</dbReference>
<dbReference type="Gene3D" id="1.20.5.1160">
    <property type="entry name" value="Vasodilator-stimulated phosphoprotein"/>
    <property type="match status" value="2"/>
</dbReference>
<dbReference type="Pfam" id="PF01576">
    <property type="entry name" value="Myosin_tail_1"/>
    <property type="match status" value="1"/>
</dbReference>
<comment type="subcellular location">
    <subcellularLocation>
        <location evidence="1">Cytoplasm</location>
        <location evidence="1">Myofibril</location>
    </subcellularLocation>
</comment>
<organism evidence="11 12">
    <name type="scientific">Agrilus planipennis</name>
    <name type="common">Emerald ash borer</name>
    <name type="synonym">Agrilus marcopoli</name>
    <dbReference type="NCBI Taxonomy" id="224129"/>
    <lineage>
        <taxon>Eukaryota</taxon>
        <taxon>Metazoa</taxon>
        <taxon>Ecdysozoa</taxon>
        <taxon>Arthropoda</taxon>
        <taxon>Hexapoda</taxon>
        <taxon>Insecta</taxon>
        <taxon>Pterygota</taxon>
        <taxon>Neoptera</taxon>
        <taxon>Endopterygota</taxon>
        <taxon>Coleoptera</taxon>
        <taxon>Polyphaga</taxon>
        <taxon>Elateriformia</taxon>
        <taxon>Buprestoidea</taxon>
        <taxon>Buprestidae</taxon>
        <taxon>Agrilinae</taxon>
        <taxon>Agrilus</taxon>
    </lineage>
</organism>
<dbReference type="GeneID" id="108735594"/>
<dbReference type="GO" id="GO:0005923">
    <property type="term" value="C:bicellular tight junction"/>
    <property type="evidence" value="ECO:0007669"/>
    <property type="project" value="TreeGrafter"/>
</dbReference>